<keyword evidence="4" id="KW-1185">Reference proteome</keyword>
<comment type="caution">
    <text evidence="3">The sequence shown here is derived from an EMBL/GenBank/DDBJ whole genome shotgun (WGS) entry which is preliminary data.</text>
</comment>
<protein>
    <submittedName>
        <fullName evidence="3">ATP-binding protein</fullName>
    </submittedName>
</protein>
<reference evidence="3 4" key="1">
    <citation type="submission" date="2019-08" db="EMBL/GenBank/DDBJ databases">
        <title>In-depth cultivation of the pig gut microbiome towards novel bacterial diversity and tailored functional studies.</title>
        <authorList>
            <person name="Wylensek D."/>
            <person name="Hitch T.C.A."/>
            <person name="Clavel T."/>
        </authorList>
    </citation>
    <scope>NUCLEOTIDE SEQUENCE [LARGE SCALE GENOMIC DNA]</scope>
    <source>
        <strain evidence="3 4">WCA-389-WT-23B</strain>
    </source>
</reference>
<dbReference type="Pfam" id="PF01637">
    <property type="entry name" value="ATPase_2"/>
    <property type="match status" value="1"/>
</dbReference>
<dbReference type="PANTHER" id="PTHR34704">
    <property type="entry name" value="ATPASE"/>
    <property type="match status" value="1"/>
</dbReference>
<dbReference type="PANTHER" id="PTHR34704:SF1">
    <property type="entry name" value="ATPASE"/>
    <property type="match status" value="1"/>
</dbReference>
<dbReference type="Gene3D" id="3.40.50.300">
    <property type="entry name" value="P-loop containing nucleotide triphosphate hydrolases"/>
    <property type="match status" value="1"/>
</dbReference>
<evidence type="ECO:0000259" key="1">
    <source>
        <dbReference type="Pfam" id="PF01637"/>
    </source>
</evidence>
<dbReference type="InterPro" id="IPR004256">
    <property type="entry name" value="DUF234"/>
</dbReference>
<dbReference type="SUPFAM" id="SSF52540">
    <property type="entry name" value="P-loop containing nucleoside triphosphate hydrolases"/>
    <property type="match status" value="1"/>
</dbReference>
<dbReference type="Proteomes" id="UP000436047">
    <property type="component" value="Unassembled WGS sequence"/>
</dbReference>
<dbReference type="InterPro" id="IPR027417">
    <property type="entry name" value="P-loop_NTPase"/>
</dbReference>
<organism evidence="3 4">
    <name type="scientific">Eisenbergiella porci</name>
    <dbReference type="NCBI Taxonomy" id="2652274"/>
    <lineage>
        <taxon>Bacteria</taxon>
        <taxon>Bacillati</taxon>
        <taxon>Bacillota</taxon>
        <taxon>Clostridia</taxon>
        <taxon>Lachnospirales</taxon>
        <taxon>Lachnospiraceae</taxon>
        <taxon>Eisenbergiella</taxon>
    </lineage>
</organism>
<feature type="domain" description="ATPase" evidence="1">
    <location>
        <begin position="2"/>
        <end position="203"/>
    </location>
</feature>
<dbReference type="SUPFAM" id="SSF52980">
    <property type="entry name" value="Restriction endonuclease-like"/>
    <property type="match status" value="1"/>
</dbReference>
<dbReference type="SUPFAM" id="SSF46785">
    <property type="entry name" value="Winged helix' DNA-binding domain"/>
    <property type="match status" value="1"/>
</dbReference>
<name>A0A6N7W6B7_9FIRM</name>
<keyword evidence="3" id="KW-0547">Nucleotide-binding</keyword>
<gene>
    <name evidence="3" type="ORF">FYJ45_18060</name>
</gene>
<sequence>MFIGRERELASLNQLYTSERFEFVVIYGRRRVGKTALINRFIKEKNAIYFMGVESNAKQNLENFSRNILEYGAGIQAETAFLSFQAALEYVFRLSEKERLILAIDEYPYVARASKSLASTLQLLIDKYKDTSKLMLILCGSSMSYMEDQVLAYKAPLYGRRTAQMKIQPFDFADTCRYFQNFSEEDQALIYGIVGGTPQYLLQINDRLSVEENIKNTFLNPISSMFEEPENLLKQEVREPALYNAIITAIATGASRMAEISTKVGEDTSVCSTYLKNLISLGLIRKETPYGEKSSRKSIYSIDDNMFRFWYRFVPENYSMIARGASDLAYKRIQPNLPDYMGKVFEEICRQYLWKLLLSGESPVEFKELGRWWGNDPSARSQTEIDIMGEQDKETALFGECKWTNEKVDTGVLETLMKRSQLFPYKNVRLYLFAKNGFTKGCIEKADRLGNVALVTYSDILK</sequence>
<dbReference type="Pfam" id="PF03008">
    <property type="entry name" value="DUF234"/>
    <property type="match status" value="1"/>
</dbReference>
<dbReference type="InterPro" id="IPR011579">
    <property type="entry name" value="ATPase_dom"/>
</dbReference>
<accession>A0A6N7W6B7</accession>
<dbReference type="GeneID" id="86054947"/>
<dbReference type="CDD" id="cd00882">
    <property type="entry name" value="Ras_like_GTPase"/>
    <property type="match status" value="1"/>
</dbReference>
<evidence type="ECO:0000313" key="4">
    <source>
        <dbReference type="Proteomes" id="UP000436047"/>
    </source>
</evidence>
<evidence type="ECO:0000259" key="2">
    <source>
        <dbReference type="Pfam" id="PF03008"/>
    </source>
</evidence>
<dbReference type="InterPro" id="IPR011335">
    <property type="entry name" value="Restrct_endonuc-II-like"/>
</dbReference>
<evidence type="ECO:0000313" key="3">
    <source>
        <dbReference type="EMBL" id="MSS90112.1"/>
    </source>
</evidence>
<dbReference type="RefSeq" id="WP_154466345.1">
    <property type="nucleotide sequence ID" value="NZ_JAXDZL010000151.1"/>
</dbReference>
<dbReference type="EMBL" id="VUMI01000032">
    <property type="protein sequence ID" value="MSS90112.1"/>
    <property type="molecule type" value="Genomic_DNA"/>
</dbReference>
<feature type="domain" description="DUF234" evidence="2">
    <location>
        <begin position="310"/>
        <end position="407"/>
    </location>
</feature>
<dbReference type="GO" id="GO:0005524">
    <property type="term" value="F:ATP binding"/>
    <property type="evidence" value="ECO:0007669"/>
    <property type="project" value="UniProtKB-KW"/>
</dbReference>
<dbReference type="InterPro" id="IPR036390">
    <property type="entry name" value="WH_DNA-bd_sf"/>
</dbReference>
<proteinExistence type="predicted"/>
<dbReference type="AlphaFoldDB" id="A0A6N7W6B7"/>
<keyword evidence="3" id="KW-0067">ATP-binding</keyword>